<evidence type="ECO:0000313" key="10">
    <source>
        <dbReference type="Proteomes" id="UP000249739"/>
    </source>
</evidence>
<comment type="subcellular location">
    <subcellularLocation>
        <location evidence="1">Cell outer membrane</location>
        <topology evidence="1">Multi-pass membrane protein</topology>
    </subcellularLocation>
</comment>
<proteinExistence type="inferred from homology"/>
<evidence type="ECO:0000256" key="7">
    <source>
        <dbReference type="ARBA" id="ARBA00023237"/>
    </source>
</evidence>
<evidence type="ECO:0000256" key="5">
    <source>
        <dbReference type="ARBA" id="ARBA00022729"/>
    </source>
</evidence>
<evidence type="ECO:0000256" key="2">
    <source>
        <dbReference type="ARBA" id="ARBA00008163"/>
    </source>
</evidence>
<dbReference type="InterPro" id="IPR005017">
    <property type="entry name" value="OMPP1/FadL/TodX"/>
</dbReference>
<dbReference type="EMBL" id="QFOT01000195">
    <property type="protein sequence ID" value="PZP53154.1"/>
    <property type="molecule type" value="Genomic_DNA"/>
</dbReference>
<name>A0A2W5FFS9_9BACT</name>
<keyword evidence="3" id="KW-1134">Transmembrane beta strand</keyword>
<evidence type="ECO:0000256" key="1">
    <source>
        <dbReference type="ARBA" id="ARBA00004571"/>
    </source>
</evidence>
<evidence type="ECO:0000256" key="6">
    <source>
        <dbReference type="ARBA" id="ARBA00023136"/>
    </source>
</evidence>
<evidence type="ECO:0000256" key="8">
    <source>
        <dbReference type="SAM" id="SignalP"/>
    </source>
</evidence>
<dbReference type="SUPFAM" id="SSF56935">
    <property type="entry name" value="Porins"/>
    <property type="match status" value="1"/>
</dbReference>
<evidence type="ECO:0000256" key="4">
    <source>
        <dbReference type="ARBA" id="ARBA00022692"/>
    </source>
</evidence>
<gene>
    <name evidence="9" type="ORF">DI586_11355</name>
</gene>
<keyword evidence="6" id="KW-0472">Membrane</keyword>
<keyword evidence="4" id="KW-0812">Transmembrane</keyword>
<protein>
    <submittedName>
        <fullName evidence="9">Outer membrane transport family protein</fullName>
    </submittedName>
</protein>
<dbReference type="Gene3D" id="2.40.160.60">
    <property type="entry name" value="Outer membrane protein transport protein (OMPP1/FadL/TodX)"/>
    <property type="match status" value="1"/>
</dbReference>
<comment type="caution">
    <text evidence="9">The sequence shown here is derived from an EMBL/GenBank/DDBJ whole genome shotgun (WGS) entry which is preliminary data.</text>
</comment>
<dbReference type="Pfam" id="PF03349">
    <property type="entry name" value="Toluene_X"/>
    <property type="match status" value="1"/>
</dbReference>
<keyword evidence="7" id="KW-0998">Cell outer membrane</keyword>
<dbReference type="PANTHER" id="PTHR35093:SF8">
    <property type="entry name" value="OUTER MEMBRANE PROTEIN NMB0088-RELATED"/>
    <property type="match status" value="1"/>
</dbReference>
<evidence type="ECO:0000313" key="9">
    <source>
        <dbReference type="EMBL" id="PZP53154.1"/>
    </source>
</evidence>
<comment type="similarity">
    <text evidence="2">Belongs to the OmpP1/FadL family.</text>
</comment>
<organism evidence="9 10">
    <name type="scientific">Micavibrio aeruginosavorus</name>
    <dbReference type="NCBI Taxonomy" id="349221"/>
    <lineage>
        <taxon>Bacteria</taxon>
        <taxon>Pseudomonadati</taxon>
        <taxon>Bdellovibrionota</taxon>
        <taxon>Bdellovibrionia</taxon>
        <taxon>Bdellovibrionales</taxon>
        <taxon>Pseudobdellovibrionaceae</taxon>
        <taxon>Micavibrio</taxon>
    </lineage>
</organism>
<dbReference type="PANTHER" id="PTHR35093">
    <property type="entry name" value="OUTER MEMBRANE PROTEIN NMB0088-RELATED"/>
    <property type="match status" value="1"/>
</dbReference>
<sequence>MKNTKIALAAFGALMVSTSAHAAGFYIQEQSVSAGGAAYAGAASNTKDASTIFFNSSGMTKLDGAQGNLGVQLLIPDGKLDNQGSNFPGLGGAAISGGDGGNPYDPTPVPSVYVATPVSAVDGLWVGLGVSAPFGLANQYDSDYFGRFDSIKTELLTMDIQPSVAYKINDRISIGGGLNFQKADANLINVVRDNTSEGTSQLKGDDWGYGYNLGAQIEILPSTTLGLNYRSSIHYDLEGETRVTGLTGLGAGANGITDAHASLVTPDIASIGLSHDIDSKWTVMGQANWMGWNNFGAIAAISDATGATLTSVQQNYQTVWSYALGAEYHYSPEWTFRGGIQYDNTPTTDEFRTTRTPDGDRTWFSTGATYKINDRLSIDGLLTYIHIADEEIDVTRGAGGALNALRQDINADTEGSVGIVGLGLNYKF</sequence>
<dbReference type="GO" id="GO:0015483">
    <property type="term" value="F:long-chain fatty acid transporting porin activity"/>
    <property type="evidence" value="ECO:0007669"/>
    <property type="project" value="TreeGrafter"/>
</dbReference>
<reference evidence="9 10" key="1">
    <citation type="submission" date="2017-08" db="EMBL/GenBank/DDBJ databases">
        <title>Infants hospitalized years apart are colonized by the same room-sourced microbial strains.</title>
        <authorList>
            <person name="Brooks B."/>
            <person name="Olm M.R."/>
            <person name="Firek B.A."/>
            <person name="Baker R."/>
            <person name="Thomas B.C."/>
            <person name="Morowitz M.J."/>
            <person name="Banfield J.F."/>
        </authorList>
    </citation>
    <scope>NUCLEOTIDE SEQUENCE [LARGE SCALE GENOMIC DNA]</scope>
    <source>
        <strain evidence="9">S2_006_000_R2_64</strain>
    </source>
</reference>
<feature type="chain" id="PRO_5016029529" evidence="8">
    <location>
        <begin position="23"/>
        <end position="428"/>
    </location>
</feature>
<dbReference type="GO" id="GO:0009279">
    <property type="term" value="C:cell outer membrane"/>
    <property type="evidence" value="ECO:0007669"/>
    <property type="project" value="UniProtKB-SubCell"/>
</dbReference>
<evidence type="ECO:0000256" key="3">
    <source>
        <dbReference type="ARBA" id="ARBA00022452"/>
    </source>
</evidence>
<dbReference type="Proteomes" id="UP000249739">
    <property type="component" value="Unassembled WGS sequence"/>
</dbReference>
<dbReference type="AlphaFoldDB" id="A0A2W5FFS9"/>
<feature type="signal peptide" evidence="8">
    <location>
        <begin position="1"/>
        <end position="22"/>
    </location>
</feature>
<keyword evidence="5 8" id="KW-0732">Signal</keyword>
<accession>A0A2W5FFS9</accession>